<evidence type="ECO:0000259" key="8">
    <source>
        <dbReference type="SMART" id="SM00563"/>
    </source>
</evidence>
<evidence type="ECO:0000256" key="4">
    <source>
        <dbReference type="ARBA" id="ARBA00022679"/>
    </source>
</evidence>
<reference evidence="9 10" key="1">
    <citation type="submission" date="2021-03" db="EMBL/GenBank/DDBJ databases">
        <title>Genomic Encyclopedia of Type Strains, Phase IV (KMG-IV): sequencing the most valuable type-strain genomes for metagenomic binning, comparative biology and taxonomic classification.</title>
        <authorList>
            <person name="Goeker M."/>
        </authorList>
    </citation>
    <scope>NUCLEOTIDE SEQUENCE [LARGE SCALE GENOMIC DNA]</scope>
    <source>
        <strain evidence="9 10">DSM 6139</strain>
    </source>
</reference>
<dbReference type="CDD" id="cd07989">
    <property type="entry name" value="LPLAT_AGPAT-like"/>
    <property type="match status" value="1"/>
</dbReference>
<dbReference type="EC" id="2.3.1.51" evidence="7"/>
<keyword evidence="7" id="KW-1208">Phospholipid metabolism</keyword>
<keyword evidence="6 7" id="KW-0012">Acyltransferase</keyword>
<comment type="similarity">
    <text evidence="2 7">Belongs to the 1-acyl-sn-glycerol-3-phosphate acyltransferase family.</text>
</comment>
<comment type="catalytic activity">
    <reaction evidence="7">
        <text>a 1-acyl-sn-glycero-3-phosphate + an acyl-CoA = a 1,2-diacyl-sn-glycero-3-phosphate + CoA</text>
        <dbReference type="Rhea" id="RHEA:19709"/>
        <dbReference type="ChEBI" id="CHEBI:57287"/>
        <dbReference type="ChEBI" id="CHEBI:57970"/>
        <dbReference type="ChEBI" id="CHEBI:58342"/>
        <dbReference type="ChEBI" id="CHEBI:58608"/>
        <dbReference type="EC" id="2.3.1.51"/>
    </reaction>
</comment>
<evidence type="ECO:0000256" key="6">
    <source>
        <dbReference type="ARBA" id="ARBA00023315"/>
    </source>
</evidence>
<evidence type="ECO:0000256" key="2">
    <source>
        <dbReference type="ARBA" id="ARBA00008655"/>
    </source>
</evidence>
<keyword evidence="7" id="KW-0594">Phospholipid biosynthesis</keyword>
<dbReference type="RefSeq" id="WP_209459775.1">
    <property type="nucleotide sequence ID" value="NZ_JAGGKC010000016.1"/>
</dbReference>
<dbReference type="NCBIfam" id="TIGR00530">
    <property type="entry name" value="AGP_acyltrn"/>
    <property type="match status" value="1"/>
</dbReference>
<protein>
    <recommendedName>
        <fullName evidence="7">1-acyl-sn-glycerol-3-phosphate acyltransferase</fullName>
        <ecNumber evidence="7">2.3.1.51</ecNumber>
    </recommendedName>
</protein>
<dbReference type="EMBL" id="JAGGKC010000016">
    <property type="protein sequence ID" value="MBP1919580.1"/>
    <property type="molecule type" value="Genomic_DNA"/>
</dbReference>
<dbReference type="SMART" id="SM00563">
    <property type="entry name" value="PlsC"/>
    <property type="match status" value="1"/>
</dbReference>
<sequence>MSFDLLLKARFIISYMKMIPKTIKIRQLLKEGDQDKVYWYATKVGNQHAREAMKIFKVNLHIQGRENVPKEPVLYMSNHQSYFDPYTMLALRNERKETYIAKMEMTKIPYAEIIAGSFETLFLDRENSREGLKVILQAIEYIKKGNDVLIYPEGTRSKSHTMGEFHKGSFKVAQKTGCPIVPLVIDNTFKIFEATGKIQTGVDVYLTYLDPIYPDKLTEDERKNIDDLVKSKIQDELDRLKTLHGYA</sequence>
<dbReference type="PANTHER" id="PTHR10434">
    <property type="entry name" value="1-ACYL-SN-GLYCEROL-3-PHOSPHATE ACYLTRANSFERASE"/>
    <property type="match status" value="1"/>
</dbReference>
<dbReference type="GO" id="GO:0003841">
    <property type="term" value="F:1-acylglycerol-3-phosphate O-acyltransferase activity"/>
    <property type="evidence" value="ECO:0007669"/>
    <property type="project" value="UniProtKB-EC"/>
</dbReference>
<proteinExistence type="inferred from homology"/>
<gene>
    <name evidence="9" type="ORF">J2Z34_002069</name>
</gene>
<dbReference type="PANTHER" id="PTHR10434:SF64">
    <property type="entry name" value="1-ACYL-SN-GLYCEROL-3-PHOSPHATE ACYLTRANSFERASE-RELATED"/>
    <property type="match status" value="1"/>
</dbReference>
<keyword evidence="3 7" id="KW-0444">Lipid biosynthesis</keyword>
<accession>A0ABS4G5M1</accession>
<dbReference type="Pfam" id="PF01553">
    <property type="entry name" value="Acyltransferase"/>
    <property type="match status" value="1"/>
</dbReference>
<evidence type="ECO:0000256" key="3">
    <source>
        <dbReference type="ARBA" id="ARBA00022516"/>
    </source>
</evidence>
<dbReference type="Proteomes" id="UP001519271">
    <property type="component" value="Unassembled WGS sequence"/>
</dbReference>
<dbReference type="InterPro" id="IPR002123">
    <property type="entry name" value="Plipid/glycerol_acylTrfase"/>
</dbReference>
<evidence type="ECO:0000313" key="10">
    <source>
        <dbReference type="Proteomes" id="UP001519271"/>
    </source>
</evidence>
<evidence type="ECO:0000256" key="7">
    <source>
        <dbReference type="RuleBase" id="RU361267"/>
    </source>
</evidence>
<keyword evidence="5 7" id="KW-0443">Lipid metabolism</keyword>
<evidence type="ECO:0000256" key="1">
    <source>
        <dbReference type="ARBA" id="ARBA00005189"/>
    </source>
</evidence>
<keyword evidence="10" id="KW-1185">Reference proteome</keyword>
<comment type="domain">
    <text evidence="7">The HXXXXD motif is essential for acyltransferase activity and may constitute the binding site for the phosphate moiety of the glycerol-3-phosphate.</text>
</comment>
<dbReference type="SUPFAM" id="SSF69593">
    <property type="entry name" value="Glycerol-3-phosphate (1)-acyltransferase"/>
    <property type="match status" value="1"/>
</dbReference>
<name>A0ABS4G5M1_9CLOT</name>
<evidence type="ECO:0000256" key="5">
    <source>
        <dbReference type="ARBA" id="ARBA00023098"/>
    </source>
</evidence>
<dbReference type="InterPro" id="IPR004552">
    <property type="entry name" value="AGP_acyltrans"/>
</dbReference>
<keyword evidence="4 7" id="KW-0808">Transferase</keyword>
<organism evidence="9 10">
    <name type="scientific">Youngiibacter multivorans</name>
    <dbReference type="NCBI Taxonomy" id="937251"/>
    <lineage>
        <taxon>Bacteria</taxon>
        <taxon>Bacillati</taxon>
        <taxon>Bacillota</taxon>
        <taxon>Clostridia</taxon>
        <taxon>Eubacteriales</taxon>
        <taxon>Clostridiaceae</taxon>
        <taxon>Youngiibacter</taxon>
    </lineage>
</organism>
<comment type="pathway">
    <text evidence="1">Lipid metabolism.</text>
</comment>
<comment type="caution">
    <text evidence="9">The sequence shown here is derived from an EMBL/GenBank/DDBJ whole genome shotgun (WGS) entry which is preliminary data.</text>
</comment>
<evidence type="ECO:0000313" key="9">
    <source>
        <dbReference type="EMBL" id="MBP1919580.1"/>
    </source>
</evidence>
<feature type="domain" description="Phospholipid/glycerol acyltransferase" evidence="8">
    <location>
        <begin position="73"/>
        <end position="188"/>
    </location>
</feature>